<evidence type="ECO:0000256" key="8">
    <source>
        <dbReference type="ARBA" id="ARBA00023277"/>
    </source>
</evidence>
<evidence type="ECO:0000256" key="7">
    <source>
        <dbReference type="ARBA" id="ARBA00023180"/>
    </source>
</evidence>
<comment type="catalytic activity">
    <reaction evidence="1">
        <text>Hydrolysis of terminal, non-reducing beta-D-glucosyl residues with release of beta-D-glucose.</text>
        <dbReference type="EC" id="3.2.1.21"/>
    </reaction>
</comment>
<sequence length="140" mass="15383">MSFCNIQEVALGDREAVYEKASAFVAGLTTDQKLALITGSSVSSSNGNFSVPEFLDGDMSLQDYFYVSAFSLSSALAMTWDRDAIYAQAKKLSGRSVYSKGIQVVAGPIGRTPWGGLQRCYECPRFRANLPRPFGNRYRL</sequence>
<dbReference type="InterPro" id="IPR050288">
    <property type="entry name" value="Cellulose_deg_GH3"/>
</dbReference>
<dbReference type="EC" id="3.2.1.21" evidence="4"/>
<evidence type="ECO:0000256" key="1">
    <source>
        <dbReference type="ARBA" id="ARBA00000448"/>
    </source>
</evidence>
<name>A0A318Z669_9EURO</name>
<evidence type="ECO:0000256" key="6">
    <source>
        <dbReference type="ARBA" id="ARBA00023001"/>
    </source>
</evidence>
<keyword evidence="6" id="KW-0136">Cellulose degradation</keyword>
<dbReference type="AlphaFoldDB" id="A0A318Z669"/>
<reference evidence="11 12" key="1">
    <citation type="submission" date="2016-12" db="EMBL/GenBank/DDBJ databases">
        <title>The genomes of Aspergillus section Nigri reveals drivers in fungal speciation.</title>
        <authorList>
            <consortium name="DOE Joint Genome Institute"/>
            <person name="Vesth T.C."/>
            <person name="Nybo J."/>
            <person name="Theobald S."/>
            <person name="Brandl J."/>
            <person name="Frisvad J.C."/>
            <person name="Nielsen K.F."/>
            <person name="Lyhne E.K."/>
            <person name="Kogle M.E."/>
            <person name="Kuo A."/>
            <person name="Riley R."/>
            <person name="Clum A."/>
            <person name="Nolan M."/>
            <person name="Lipzen A."/>
            <person name="Salamov A."/>
            <person name="Henrissat B."/>
            <person name="Wiebenga A."/>
            <person name="De Vries R.P."/>
            <person name="Grigoriev I.V."/>
            <person name="Mortensen U.H."/>
            <person name="Andersen M.R."/>
            <person name="Baker S.E."/>
        </authorList>
    </citation>
    <scope>NUCLEOTIDE SEQUENCE [LARGE SCALE GENOMIC DNA]</scope>
    <source>
        <strain evidence="11 12">JOP 1030-1</strain>
    </source>
</reference>
<keyword evidence="9" id="KW-0326">Glycosidase</keyword>
<comment type="pathway">
    <text evidence="2">Glycan metabolism; cellulose degradation.</text>
</comment>
<dbReference type="RefSeq" id="XP_025428608.1">
    <property type="nucleotide sequence ID" value="XM_025577576.1"/>
</dbReference>
<keyword evidence="5" id="KW-0378">Hydrolase</keyword>
<organism evidence="11 12">
    <name type="scientific">Aspergillus saccharolyticus JOP 1030-1</name>
    <dbReference type="NCBI Taxonomy" id="1450539"/>
    <lineage>
        <taxon>Eukaryota</taxon>
        <taxon>Fungi</taxon>
        <taxon>Dikarya</taxon>
        <taxon>Ascomycota</taxon>
        <taxon>Pezizomycotina</taxon>
        <taxon>Eurotiomycetes</taxon>
        <taxon>Eurotiomycetidae</taxon>
        <taxon>Eurotiales</taxon>
        <taxon>Aspergillaceae</taxon>
        <taxon>Aspergillus</taxon>
        <taxon>Aspergillus subgen. Circumdati</taxon>
    </lineage>
</organism>
<accession>A0A318Z669</accession>
<dbReference type="PANTHER" id="PTHR42715">
    <property type="entry name" value="BETA-GLUCOSIDASE"/>
    <property type="match status" value="1"/>
</dbReference>
<dbReference type="SUPFAM" id="SSF51445">
    <property type="entry name" value="(Trans)glycosidases"/>
    <property type="match status" value="1"/>
</dbReference>
<dbReference type="GeneID" id="37078805"/>
<dbReference type="STRING" id="1450539.A0A318Z669"/>
<dbReference type="OrthoDB" id="416222at2759"/>
<gene>
    <name evidence="11" type="ORF">BP01DRAFT_385285</name>
</gene>
<evidence type="ECO:0000256" key="2">
    <source>
        <dbReference type="ARBA" id="ARBA00004987"/>
    </source>
</evidence>
<dbReference type="Gene3D" id="3.20.20.300">
    <property type="entry name" value="Glycoside hydrolase, family 3, N-terminal domain"/>
    <property type="match status" value="1"/>
</dbReference>
<evidence type="ECO:0000256" key="9">
    <source>
        <dbReference type="ARBA" id="ARBA00023295"/>
    </source>
</evidence>
<evidence type="ECO:0000256" key="4">
    <source>
        <dbReference type="ARBA" id="ARBA00012744"/>
    </source>
</evidence>
<keyword evidence="8" id="KW-0119">Carbohydrate metabolism</keyword>
<dbReference type="PANTHER" id="PTHR42715:SF14">
    <property type="entry name" value="BETA-GLUCOSIDASE D-RELATED"/>
    <property type="match status" value="1"/>
</dbReference>
<keyword evidence="10" id="KW-0624">Polysaccharide degradation</keyword>
<proteinExistence type="inferred from homology"/>
<evidence type="ECO:0000256" key="3">
    <source>
        <dbReference type="ARBA" id="ARBA00005336"/>
    </source>
</evidence>
<evidence type="ECO:0000256" key="10">
    <source>
        <dbReference type="ARBA" id="ARBA00023326"/>
    </source>
</evidence>
<keyword evidence="12" id="KW-1185">Reference proteome</keyword>
<protein>
    <recommendedName>
        <fullName evidence="4">beta-glucosidase</fullName>
        <ecNumber evidence="4">3.2.1.21</ecNumber>
    </recommendedName>
</protein>
<dbReference type="Proteomes" id="UP000248349">
    <property type="component" value="Unassembled WGS sequence"/>
</dbReference>
<evidence type="ECO:0000256" key="5">
    <source>
        <dbReference type="ARBA" id="ARBA00022801"/>
    </source>
</evidence>
<dbReference type="InterPro" id="IPR036962">
    <property type="entry name" value="Glyco_hydro_3_N_sf"/>
</dbReference>
<dbReference type="GO" id="GO:0008422">
    <property type="term" value="F:beta-glucosidase activity"/>
    <property type="evidence" value="ECO:0007669"/>
    <property type="project" value="UniProtKB-EC"/>
</dbReference>
<dbReference type="GO" id="GO:0030245">
    <property type="term" value="P:cellulose catabolic process"/>
    <property type="evidence" value="ECO:0007669"/>
    <property type="project" value="UniProtKB-KW"/>
</dbReference>
<evidence type="ECO:0000313" key="11">
    <source>
        <dbReference type="EMBL" id="PYH42626.1"/>
    </source>
</evidence>
<dbReference type="InterPro" id="IPR017853">
    <property type="entry name" value="GH"/>
</dbReference>
<comment type="similarity">
    <text evidence="3">Belongs to the glycosyl hydrolase 3 family.</text>
</comment>
<evidence type="ECO:0000313" key="12">
    <source>
        <dbReference type="Proteomes" id="UP000248349"/>
    </source>
</evidence>
<keyword evidence="7" id="KW-0325">Glycoprotein</keyword>
<dbReference type="EMBL" id="KZ821250">
    <property type="protein sequence ID" value="PYH42626.1"/>
    <property type="molecule type" value="Genomic_DNA"/>
</dbReference>